<comment type="caution">
    <text evidence="2">The sequence shown here is derived from an EMBL/GenBank/DDBJ whole genome shotgun (WGS) entry which is preliminary data.</text>
</comment>
<organism evidence="2 3">
    <name type="scientific">Thalassobacterium sedimentorum</name>
    <dbReference type="NCBI Taxonomy" id="3041258"/>
    <lineage>
        <taxon>Bacteria</taxon>
        <taxon>Pseudomonadati</taxon>
        <taxon>Verrucomicrobiota</taxon>
        <taxon>Opitutia</taxon>
        <taxon>Puniceicoccales</taxon>
        <taxon>Coraliomargaritaceae</taxon>
        <taxon>Thalassobacterium</taxon>
    </lineage>
</organism>
<keyword evidence="1" id="KW-1133">Transmembrane helix</keyword>
<dbReference type="EMBL" id="JARXIC010000001">
    <property type="protein sequence ID" value="MDQ8192961.1"/>
    <property type="molecule type" value="Genomic_DNA"/>
</dbReference>
<keyword evidence="1" id="KW-0472">Membrane</keyword>
<dbReference type="InterPro" id="IPR045584">
    <property type="entry name" value="Pilin-like"/>
</dbReference>
<dbReference type="InterPro" id="IPR012902">
    <property type="entry name" value="N_methyl_site"/>
</dbReference>
<dbReference type="PANTHER" id="PTHR30093:SF2">
    <property type="entry name" value="TYPE II SECRETION SYSTEM PROTEIN H"/>
    <property type="match status" value="1"/>
</dbReference>
<proteinExistence type="predicted"/>
<dbReference type="Gene3D" id="3.30.700.10">
    <property type="entry name" value="Glycoprotein, Type 4 Pilin"/>
    <property type="match status" value="1"/>
</dbReference>
<reference evidence="2 3" key="1">
    <citation type="submission" date="2023-04" db="EMBL/GenBank/DDBJ databases">
        <title>A novel bacteria isolated from coastal sediment.</title>
        <authorList>
            <person name="Liu X.-J."/>
            <person name="Du Z.-J."/>
        </authorList>
    </citation>
    <scope>NUCLEOTIDE SEQUENCE [LARGE SCALE GENOMIC DNA]</scope>
    <source>
        <strain evidence="2 3">SDUM461004</strain>
    </source>
</reference>
<evidence type="ECO:0000256" key="1">
    <source>
        <dbReference type="SAM" id="Phobius"/>
    </source>
</evidence>
<dbReference type="NCBIfam" id="TIGR02532">
    <property type="entry name" value="IV_pilin_GFxxxE"/>
    <property type="match status" value="1"/>
</dbReference>
<gene>
    <name evidence="2" type="ORF">QEH59_00890</name>
</gene>
<sequence length="230" mass="25060">MTDDRSISPMNPKDFHCNAAFTLIELLCVIAVIAILSAILIPTAGRIRESANATKCVSNLRTIGQTIGLIVAENGDYPPAVASSYSAISQSGAIAKKAGYGTDKFPREAYEKSDANHIFNCPSSEATNSYRDYALNAIVMGWQASSYNPLYKPINPINIPDLPDTILVTDNAADNLVPQTRQYFDINIWPYTENIGARHNGKANILFADYHVAAVDPATIEPEQIDPKLQ</sequence>
<dbReference type="PANTHER" id="PTHR30093">
    <property type="entry name" value="GENERAL SECRETION PATHWAY PROTEIN G"/>
    <property type="match status" value="1"/>
</dbReference>
<dbReference type="Proteomes" id="UP001243717">
    <property type="component" value="Unassembled WGS sequence"/>
</dbReference>
<evidence type="ECO:0000313" key="2">
    <source>
        <dbReference type="EMBL" id="MDQ8192961.1"/>
    </source>
</evidence>
<accession>A0ABU1AE20</accession>
<dbReference type="Pfam" id="PF07963">
    <property type="entry name" value="N_methyl"/>
    <property type="match status" value="1"/>
</dbReference>
<keyword evidence="3" id="KW-1185">Reference proteome</keyword>
<dbReference type="SUPFAM" id="SSF54523">
    <property type="entry name" value="Pili subunits"/>
    <property type="match status" value="1"/>
</dbReference>
<evidence type="ECO:0000313" key="3">
    <source>
        <dbReference type="Proteomes" id="UP001243717"/>
    </source>
</evidence>
<keyword evidence="1" id="KW-0812">Transmembrane</keyword>
<protein>
    <submittedName>
        <fullName evidence="2">Prepilin-type N-terminal cleavage/methylation domain-containing protein</fullName>
    </submittedName>
</protein>
<feature type="transmembrane region" description="Helical" evidence="1">
    <location>
        <begin position="20"/>
        <end position="41"/>
    </location>
</feature>
<name>A0ABU1AE20_9BACT</name>